<comment type="caution">
    <text evidence="2">The sequence shown here is derived from an EMBL/GenBank/DDBJ whole genome shotgun (WGS) entry which is preliminary data.</text>
</comment>
<sequence length="228" mass="25362">MSEHTELLTEQYDMLNEQLDLLAGIPGLEEKAKEVSSKRRSAKVLRRQGKRQGKPQFFEDDGTNSNTASSYLPADAANPVEIIKSLETTCQDFENVQGQLNTLLAKAEQLTMAALESPPILEAPSASPSRGASKSTLGTEGPREPVLSRGPSKTFSDGLSTVEEEKKSGVRFRSRPHPLLEEHYASLLSTFHKRVQEEESFQERCRHVIRSLDALMEGRQDPGKYFVC</sequence>
<feature type="compositionally biased region" description="Basic residues" evidence="1">
    <location>
        <begin position="38"/>
        <end position="53"/>
    </location>
</feature>
<evidence type="ECO:0000313" key="3">
    <source>
        <dbReference type="Proteomes" id="UP000604046"/>
    </source>
</evidence>
<organism evidence="2 3">
    <name type="scientific">Symbiodinium natans</name>
    <dbReference type="NCBI Taxonomy" id="878477"/>
    <lineage>
        <taxon>Eukaryota</taxon>
        <taxon>Sar</taxon>
        <taxon>Alveolata</taxon>
        <taxon>Dinophyceae</taxon>
        <taxon>Suessiales</taxon>
        <taxon>Symbiodiniaceae</taxon>
        <taxon>Symbiodinium</taxon>
    </lineage>
</organism>
<dbReference type="OrthoDB" id="420981at2759"/>
<protein>
    <submittedName>
        <fullName evidence="2">Scn11a protein</fullName>
    </submittedName>
</protein>
<dbReference type="EMBL" id="CAJNDS010000865">
    <property type="protein sequence ID" value="CAE7238154.1"/>
    <property type="molecule type" value="Genomic_DNA"/>
</dbReference>
<dbReference type="AlphaFoldDB" id="A0A812L9Q7"/>
<reference evidence="2" key="1">
    <citation type="submission" date="2021-02" db="EMBL/GenBank/DDBJ databases">
        <authorList>
            <person name="Dougan E. K."/>
            <person name="Rhodes N."/>
            <person name="Thang M."/>
            <person name="Chan C."/>
        </authorList>
    </citation>
    <scope>NUCLEOTIDE SEQUENCE</scope>
</reference>
<dbReference type="Proteomes" id="UP000604046">
    <property type="component" value="Unassembled WGS sequence"/>
</dbReference>
<proteinExistence type="predicted"/>
<accession>A0A812L9Q7</accession>
<feature type="region of interest" description="Disordered" evidence="1">
    <location>
        <begin position="119"/>
        <end position="171"/>
    </location>
</feature>
<feature type="compositionally biased region" description="Polar residues" evidence="1">
    <location>
        <begin position="126"/>
        <end position="138"/>
    </location>
</feature>
<evidence type="ECO:0000256" key="1">
    <source>
        <dbReference type="SAM" id="MobiDB-lite"/>
    </source>
</evidence>
<evidence type="ECO:0000313" key="2">
    <source>
        <dbReference type="EMBL" id="CAE7238154.1"/>
    </source>
</evidence>
<keyword evidence="3" id="KW-1185">Reference proteome</keyword>
<gene>
    <name evidence="2" type="primary">Scn11a</name>
    <name evidence="2" type="ORF">SNAT2548_LOCUS10426</name>
</gene>
<feature type="region of interest" description="Disordered" evidence="1">
    <location>
        <begin position="33"/>
        <end position="72"/>
    </location>
</feature>
<name>A0A812L9Q7_9DINO</name>